<keyword evidence="2" id="KW-1185">Reference proteome</keyword>
<dbReference type="Proteomes" id="UP000053766">
    <property type="component" value="Unassembled WGS sequence"/>
</dbReference>
<accession>A0A0D8XIQ7</accession>
<dbReference type="InterPro" id="IPR013783">
    <property type="entry name" value="Ig-like_fold"/>
</dbReference>
<dbReference type="InterPro" id="IPR036179">
    <property type="entry name" value="Ig-like_dom_sf"/>
</dbReference>
<dbReference type="SUPFAM" id="SSF48726">
    <property type="entry name" value="Immunoglobulin"/>
    <property type="match status" value="1"/>
</dbReference>
<protein>
    <submittedName>
        <fullName evidence="1">Uncharacterized protein</fullName>
    </submittedName>
</protein>
<dbReference type="EMBL" id="KN716537">
    <property type="protein sequence ID" value="KJH43664.1"/>
    <property type="molecule type" value="Genomic_DNA"/>
</dbReference>
<dbReference type="Gene3D" id="2.60.40.10">
    <property type="entry name" value="Immunoglobulins"/>
    <property type="match status" value="2"/>
</dbReference>
<proteinExistence type="predicted"/>
<gene>
    <name evidence="1" type="ORF">DICVIV_10322</name>
</gene>
<reference evidence="2" key="2">
    <citation type="journal article" date="2016" name="Sci. Rep.">
        <title>Dictyocaulus viviparus genome, variome and transcriptome elucidate lungworm biology and support future intervention.</title>
        <authorList>
            <person name="McNulty S.N."/>
            <person name="Strube C."/>
            <person name="Rosa B.A."/>
            <person name="Martin J.C."/>
            <person name="Tyagi R."/>
            <person name="Choi Y.J."/>
            <person name="Wang Q."/>
            <person name="Hallsworth Pepin K."/>
            <person name="Zhang X."/>
            <person name="Ozersky P."/>
            <person name="Wilson R.K."/>
            <person name="Sternberg P.W."/>
            <person name="Gasser R.B."/>
            <person name="Mitreva M."/>
        </authorList>
    </citation>
    <scope>NUCLEOTIDE SEQUENCE [LARGE SCALE GENOMIC DNA]</scope>
    <source>
        <strain evidence="2">HannoverDv2000</strain>
    </source>
</reference>
<organism evidence="1 2">
    <name type="scientific">Dictyocaulus viviparus</name>
    <name type="common">Bovine lungworm</name>
    <dbReference type="NCBI Taxonomy" id="29172"/>
    <lineage>
        <taxon>Eukaryota</taxon>
        <taxon>Metazoa</taxon>
        <taxon>Ecdysozoa</taxon>
        <taxon>Nematoda</taxon>
        <taxon>Chromadorea</taxon>
        <taxon>Rhabditida</taxon>
        <taxon>Rhabditina</taxon>
        <taxon>Rhabditomorpha</taxon>
        <taxon>Strongyloidea</taxon>
        <taxon>Metastrongylidae</taxon>
        <taxon>Dictyocaulus</taxon>
    </lineage>
</organism>
<name>A0A0D8XIQ7_DICVI</name>
<evidence type="ECO:0000313" key="1">
    <source>
        <dbReference type="EMBL" id="KJH43664.1"/>
    </source>
</evidence>
<dbReference type="STRING" id="29172.A0A0D8XIQ7"/>
<sequence>MESISEELSLYIVKGDLLMECLLEADPPPVITWQHAGNVISQSARVSQTLSPLDGILYKANLTIKELARDQEGFREEFNTMGPYLRNRKIHGNIIDEPNVGDGGAYKCTARNQLGESNANINLNFAGLPFRFSILISRQQ</sequence>
<reference evidence="1 2" key="1">
    <citation type="submission" date="2013-11" db="EMBL/GenBank/DDBJ databases">
        <title>Draft genome of the bovine lungworm Dictyocaulus viviparus.</title>
        <authorList>
            <person name="Mitreva M."/>
        </authorList>
    </citation>
    <scope>NUCLEOTIDE SEQUENCE [LARGE SCALE GENOMIC DNA]</scope>
    <source>
        <strain evidence="1 2">HannoverDv2000</strain>
    </source>
</reference>
<dbReference type="AlphaFoldDB" id="A0A0D8XIQ7"/>
<evidence type="ECO:0000313" key="2">
    <source>
        <dbReference type="Proteomes" id="UP000053766"/>
    </source>
</evidence>
<dbReference type="OrthoDB" id="504170at2759"/>